<dbReference type="EMBL" id="JBHSLU010000004">
    <property type="protein sequence ID" value="MFC5504117.1"/>
    <property type="molecule type" value="Genomic_DNA"/>
</dbReference>
<dbReference type="InterPro" id="IPR045057">
    <property type="entry name" value="Gcn5-rel_NAT"/>
</dbReference>
<keyword evidence="2" id="KW-0808">Transferase</keyword>
<feature type="domain" description="N-acetyltransferase" evidence="1">
    <location>
        <begin position="12"/>
        <end position="97"/>
    </location>
</feature>
<dbReference type="GO" id="GO:0016746">
    <property type="term" value="F:acyltransferase activity"/>
    <property type="evidence" value="ECO:0007669"/>
    <property type="project" value="UniProtKB-KW"/>
</dbReference>
<dbReference type="PANTHER" id="PTHR31435">
    <property type="entry name" value="PROTEIN NATD1"/>
    <property type="match status" value="1"/>
</dbReference>
<dbReference type="Gene3D" id="3.40.630.30">
    <property type="match status" value="1"/>
</dbReference>
<comment type="caution">
    <text evidence="2">The sequence shown here is derived from an EMBL/GenBank/DDBJ whole genome shotgun (WGS) entry which is preliminary data.</text>
</comment>
<reference evidence="3" key="1">
    <citation type="journal article" date="2019" name="Int. J. Syst. Evol. Microbiol.">
        <title>The Global Catalogue of Microorganisms (GCM) 10K type strain sequencing project: providing services to taxonomists for standard genome sequencing and annotation.</title>
        <authorList>
            <consortium name="The Broad Institute Genomics Platform"/>
            <consortium name="The Broad Institute Genome Sequencing Center for Infectious Disease"/>
            <person name="Wu L."/>
            <person name="Ma J."/>
        </authorList>
    </citation>
    <scope>NUCLEOTIDE SEQUENCE [LARGE SCALE GENOMIC DNA]</scope>
    <source>
        <strain evidence="3">CCUG 43117</strain>
    </source>
</reference>
<dbReference type="PROSITE" id="PS51729">
    <property type="entry name" value="GNAT_YJDJ"/>
    <property type="match status" value="1"/>
</dbReference>
<dbReference type="RefSeq" id="WP_066725468.1">
    <property type="nucleotide sequence ID" value="NZ_JBHSLU010000004.1"/>
</dbReference>
<dbReference type="Proteomes" id="UP001596060">
    <property type="component" value="Unassembled WGS sequence"/>
</dbReference>
<sequence>MAAQDQQTGIVVENTAAGRFEMRFPGGTAFASFRRDGDRLIVTHTEVPAAHEGRGIGSQLVRGLFETARDSGRRIVPACSFVAAWARRHPEFAEVLAQ</sequence>
<dbReference type="EC" id="2.3.1.-" evidence="2"/>
<keyword evidence="2" id="KW-0012">Acyltransferase</keyword>
<accession>A0ABW0NVP0</accession>
<name>A0ABW0NVP0_9HYPH</name>
<evidence type="ECO:0000313" key="3">
    <source>
        <dbReference type="Proteomes" id="UP001596060"/>
    </source>
</evidence>
<keyword evidence="3" id="KW-1185">Reference proteome</keyword>
<evidence type="ECO:0000259" key="1">
    <source>
        <dbReference type="PROSITE" id="PS51729"/>
    </source>
</evidence>
<dbReference type="InterPro" id="IPR016181">
    <property type="entry name" value="Acyl_CoA_acyltransferase"/>
</dbReference>
<dbReference type="Pfam" id="PF14542">
    <property type="entry name" value="Acetyltransf_CG"/>
    <property type="match status" value="1"/>
</dbReference>
<evidence type="ECO:0000313" key="2">
    <source>
        <dbReference type="EMBL" id="MFC5504117.1"/>
    </source>
</evidence>
<dbReference type="PANTHER" id="PTHR31435:SF10">
    <property type="entry name" value="BSR4717 PROTEIN"/>
    <property type="match status" value="1"/>
</dbReference>
<gene>
    <name evidence="2" type="ORF">ACFPN9_02455</name>
</gene>
<proteinExistence type="predicted"/>
<dbReference type="InterPro" id="IPR031165">
    <property type="entry name" value="GNAT_YJDJ"/>
</dbReference>
<dbReference type="SUPFAM" id="SSF55729">
    <property type="entry name" value="Acyl-CoA N-acyltransferases (Nat)"/>
    <property type="match status" value="1"/>
</dbReference>
<organism evidence="2 3">
    <name type="scientific">Bosea massiliensis</name>
    <dbReference type="NCBI Taxonomy" id="151419"/>
    <lineage>
        <taxon>Bacteria</taxon>
        <taxon>Pseudomonadati</taxon>
        <taxon>Pseudomonadota</taxon>
        <taxon>Alphaproteobacteria</taxon>
        <taxon>Hyphomicrobiales</taxon>
        <taxon>Boseaceae</taxon>
        <taxon>Bosea</taxon>
    </lineage>
</organism>
<protein>
    <submittedName>
        <fullName evidence="2">GNAT family N-acetyltransferase</fullName>
        <ecNumber evidence="2">2.3.1.-</ecNumber>
    </submittedName>
</protein>